<accession>A0A3N4PHD5</accession>
<keyword evidence="4" id="KW-0812">Transmembrane</keyword>
<dbReference type="Proteomes" id="UP000278351">
    <property type="component" value="Unassembled WGS sequence"/>
</dbReference>
<evidence type="ECO:0000313" key="7">
    <source>
        <dbReference type="Proteomes" id="UP000278351"/>
    </source>
</evidence>
<dbReference type="EMBL" id="RPDH01000003">
    <property type="protein sequence ID" value="RPE05979.1"/>
    <property type="molecule type" value="Genomic_DNA"/>
</dbReference>
<keyword evidence="3 6" id="KW-0808">Transferase</keyword>
<dbReference type="PANTHER" id="PTHR43179:SF12">
    <property type="entry name" value="GALACTOFURANOSYLTRANSFERASE GLFT2"/>
    <property type="match status" value="1"/>
</dbReference>
<feature type="domain" description="Glycosyltransferase 2-like" evidence="5">
    <location>
        <begin position="7"/>
        <end position="107"/>
    </location>
</feature>
<name>A0A3N4PHD5_9BACT</name>
<comment type="similarity">
    <text evidence="1">Belongs to the glycosyltransferase 2 family.</text>
</comment>
<dbReference type="Pfam" id="PF00535">
    <property type="entry name" value="Glycos_transf_2"/>
    <property type="match status" value="1"/>
</dbReference>
<gene>
    <name evidence="6" type="ORF">EGT74_26885</name>
</gene>
<keyword evidence="4" id="KW-1133">Transmembrane helix</keyword>
<dbReference type="OrthoDB" id="633659at2"/>
<dbReference type="InterPro" id="IPR029044">
    <property type="entry name" value="Nucleotide-diphossugar_trans"/>
</dbReference>
<dbReference type="RefSeq" id="WP_123849629.1">
    <property type="nucleotide sequence ID" value="NZ_RPDH01000003.1"/>
</dbReference>
<feature type="transmembrane region" description="Helical" evidence="4">
    <location>
        <begin position="251"/>
        <end position="281"/>
    </location>
</feature>
<evidence type="ECO:0000259" key="5">
    <source>
        <dbReference type="Pfam" id="PF00535"/>
    </source>
</evidence>
<reference evidence="6 7" key="1">
    <citation type="submission" date="2018-11" db="EMBL/GenBank/DDBJ databases">
        <title>Chitinophaga lutea sp.nov., isolate from arsenic contaminated soil.</title>
        <authorList>
            <person name="Zong Y."/>
        </authorList>
    </citation>
    <scope>NUCLEOTIDE SEQUENCE [LARGE SCALE GENOMIC DNA]</scope>
    <source>
        <strain evidence="6 7">ZY74</strain>
    </source>
</reference>
<dbReference type="PANTHER" id="PTHR43179">
    <property type="entry name" value="RHAMNOSYLTRANSFERASE WBBL"/>
    <property type="match status" value="1"/>
</dbReference>
<sequence length="368" mass="40918">MTASIDVIIPSFRPDERYLLPVLRLKRPAGTDIRFYLVIDDPGAAVPDSIRGLVDNQTVFLLINDKNLGAAGARNRGIAASSGEWLLLLDDDVLPDEVLLEAYAHAIKTFSTATGFIGLVRFPEACSRFCEAVLASGSMDIFSIAERRPTFAWAATANVMVRRRTMGEIRFSSAFPASGGGEDVDFFLNLMTRNKGQRLYCVPGAAVEHPWWNNGRPGYKRPFRYGIGNSLLGTLHPQFTYYDFLNTPETLLLLCLLLPVPGWTVSVLVLMGGVLCIELIANAVQVLKRYPGSSAAAVYYTALLRLAQDTGVLWGKLRRGQFFRIGERFHDDGRIQKINFYHSNTYRTVKWLLYPVLAIAVAMCRTPS</sequence>
<proteinExistence type="inferred from homology"/>
<keyword evidence="2" id="KW-0328">Glycosyltransferase</keyword>
<evidence type="ECO:0000313" key="6">
    <source>
        <dbReference type="EMBL" id="RPE05979.1"/>
    </source>
</evidence>
<comment type="caution">
    <text evidence="6">The sequence shown here is derived from an EMBL/GenBank/DDBJ whole genome shotgun (WGS) entry which is preliminary data.</text>
</comment>
<keyword evidence="7" id="KW-1185">Reference proteome</keyword>
<dbReference type="Gene3D" id="3.90.550.10">
    <property type="entry name" value="Spore Coat Polysaccharide Biosynthesis Protein SpsA, Chain A"/>
    <property type="match status" value="1"/>
</dbReference>
<evidence type="ECO:0000256" key="1">
    <source>
        <dbReference type="ARBA" id="ARBA00006739"/>
    </source>
</evidence>
<dbReference type="InterPro" id="IPR001173">
    <property type="entry name" value="Glyco_trans_2-like"/>
</dbReference>
<evidence type="ECO:0000256" key="2">
    <source>
        <dbReference type="ARBA" id="ARBA00022676"/>
    </source>
</evidence>
<protein>
    <submittedName>
        <fullName evidence="6">Glycosyltransferase</fullName>
    </submittedName>
</protein>
<dbReference type="GO" id="GO:0016757">
    <property type="term" value="F:glycosyltransferase activity"/>
    <property type="evidence" value="ECO:0007669"/>
    <property type="project" value="UniProtKB-KW"/>
</dbReference>
<dbReference type="SUPFAM" id="SSF53448">
    <property type="entry name" value="Nucleotide-diphospho-sugar transferases"/>
    <property type="match status" value="1"/>
</dbReference>
<organism evidence="6 7">
    <name type="scientific">Chitinophaga lutea</name>
    <dbReference type="NCBI Taxonomy" id="2488634"/>
    <lineage>
        <taxon>Bacteria</taxon>
        <taxon>Pseudomonadati</taxon>
        <taxon>Bacteroidota</taxon>
        <taxon>Chitinophagia</taxon>
        <taxon>Chitinophagales</taxon>
        <taxon>Chitinophagaceae</taxon>
        <taxon>Chitinophaga</taxon>
    </lineage>
</organism>
<dbReference type="AlphaFoldDB" id="A0A3N4PHD5"/>
<evidence type="ECO:0000256" key="3">
    <source>
        <dbReference type="ARBA" id="ARBA00022679"/>
    </source>
</evidence>
<keyword evidence="4" id="KW-0472">Membrane</keyword>
<evidence type="ECO:0000256" key="4">
    <source>
        <dbReference type="SAM" id="Phobius"/>
    </source>
</evidence>